<dbReference type="PANTHER" id="PTHR43073:SF2">
    <property type="entry name" value="DIHYDROPYRIMIDINE DEHYDROGENASE [NADP(+)]"/>
    <property type="match status" value="1"/>
</dbReference>
<evidence type="ECO:0000256" key="4">
    <source>
        <dbReference type="ARBA" id="ARBA00047685"/>
    </source>
</evidence>
<name>A0A212I3J1_9ENTR</name>
<evidence type="ECO:0000259" key="10">
    <source>
        <dbReference type="Pfam" id="PF14691"/>
    </source>
</evidence>
<feature type="domain" description="FAD/NAD(P)-binding" evidence="9">
    <location>
        <begin position="126"/>
        <end position="396"/>
    </location>
</feature>
<dbReference type="EC" id="1.3.1.1" evidence="8"/>
<organism evidence="11">
    <name type="scientific">uncultured Citrobacter sp</name>
    <dbReference type="NCBI Taxonomy" id="200446"/>
    <lineage>
        <taxon>Bacteria</taxon>
        <taxon>Pseudomonadati</taxon>
        <taxon>Pseudomonadota</taxon>
        <taxon>Gammaproteobacteria</taxon>
        <taxon>Enterobacterales</taxon>
        <taxon>Enterobacteriaceae</taxon>
        <taxon>Citrobacter</taxon>
        <taxon>environmental samples</taxon>
    </lineage>
</organism>
<gene>
    <name evidence="11" type="primary">yeiT</name>
    <name evidence="11" type="ORF">KM92CIT3_120053</name>
</gene>
<evidence type="ECO:0000256" key="7">
    <source>
        <dbReference type="ARBA" id="ARBA00049714"/>
    </source>
</evidence>
<dbReference type="SUPFAM" id="SSF46548">
    <property type="entry name" value="alpha-helical ferredoxin"/>
    <property type="match status" value="1"/>
</dbReference>
<dbReference type="GO" id="GO:0051536">
    <property type="term" value="F:iron-sulfur cluster binding"/>
    <property type="evidence" value="ECO:0007669"/>
    <property type="project" value="InterPro"/>
</dbReference>
<dbReference type="PRINTS" id="PR00368">
    <property type="entry name" value="FADPNR"/>
</dbReference>
<comment type="subunit">
    <text evidence="7">Heterotetramer of 2 PreA and 2 PreT subunits.</text>
</comment>
<evidence type="ECO:0000256" key="5">
    <source>
        <dbReference type="ARBA" id="ARBA00048792"/>
    </source>
</evidence>
<evidence type="ECO:0000256" key="8">
    <source>
        <dbReference type="ARBA" id="ARBA00049728"/>
    </source>
</evidence>
<dbReference type="EMBL" id="FLUB01000004">
    <property type="protein sequence ID" value="SBV61270.1"/>
    <property type="molecule type" value="Genomic_DNA"/>
</dbReference>
<evidence type="ECO:0000256" key="6">
    <source>
        <dbReference type="ARBA" id="ARBA00049578"/>
    </source>
</evidence>
<dbReference type="PRINTS" id="PR00469">
    <property type="entry name" value="PNDRDTASEII"/>
</dbReference>
<reference evidence="11" key="1">
    <citation type="submission" date="2016-04" db="EMBL/GenBank/DDBJ databases">
        <authorList>
            <person name="Evans L.H."/>
            <person name="Alamgir A."/>
            <person name="Owens N."/>
            <person name="Weber N.D."/>
            <person name="Virtaneva K."/>
            <person name="Barbian K."/>
            <person name="Babar A."/>
            <person name="Rosenke K."/>
        </authorList>
    </citation>
    <scope>NUCLEOTIDE SEQUENCE</scope>
    <source>
        <strain evidence="11">92-3</strain>
    </source>
</reference>
<evidence type="ECO:0000256" key="3">
    <source>
        <dbReference type="ARBA" id="ARBA00032722"/>
    </source>
</evidence>
<dbReference type="InterPro" id="IPR009051">
    <property type="entry name" value="Helical_ferredxn"/>
</dbReference>
<dbReference type="Pfam" id="PF14691">
    <property type="entry name" value="Fer4_20"/>
    <property type="match status" value="1"/>
</dbReference>
<accession>A0A212I3J1</accession>
<dbReference type="PANTHER" id="PTHR43073">
    <property type="entry name" value="DIHYDROPYRIMIDINE DEHYDROGENASE [NADP(+)]"/>
    <property type="match status" value="1"/>
</dbReference>
<dbReference type="Gene3D" id="3.50.50.60">
    <property type="entry name" value="FAD/NAD(P)-binding domain"/>
    <property type="match status" value="2"/>
</dbReference>
<protein>
    <recommendedName>
        <fullName evidence="8">dihydrouracil dehydrogenase (NAD(+))</fullName>
        <ecNumber evidence="8">1.3.1.1</ecNumber>
    </recommendedName>
    <alternativeName>
        <fullName evidence="3">Dihydrothymine dehydrogenase</fullName>
    </alternativeName>
    <alternativeName>
        <fullName evidence="2">Dihydrouracil dehydrogenase</fullName>
    </alternativeName>
</protein>
<comment type="catalytic activity">
    <reaction evidence="5">
        <text>5,6-dihydrouracil + NAD(+) = uracil + NADH + H(+)</text>
        <dbReference type="Rhea" id="RHEA:20189"/>
        <dbReference type="ChEBI" id="CHEBI:15378"/>
        <dbReference type="ChEBI" id="CHEBI:15901"/>
        <dbReference type="ChEBI" id="CHEBI:17568"/>
        <dbReference type="ChEBI" id="CHEBI:57540"/>
        <dbReference type="ChEBI" id="CHEBI:57945"/>
        <dbReference type="EC" id="1.3.1.1"/>
    </reaction>
</comment>
<keyword evidence="1" id="KW-0560">Oxidoreductase</keyword>
<evidence type="ECO:0000256" key="2">
    <source>
        <dbReference type="ARBA" id="ARBA00030119"/>
    </source>
</evidence>
<dbReference type="InterPro" id="IPR036188">
    <property type="entry name" value="FAD/NAD-bd_sf"/>
</dbReference>
<dbReference type="Pfam" id="PF07992">
    <property type="entry name" value="Pyr_redox_2"/>
    <property type="match status" value="1"/>
</dbReference>
<comment type="function">
    <text evidence="6">Involved in pyrimidine base degradation. Catalyzes physiologically the reduction of uracil to 5,6-dihydrouracil (DHU) by using NADH as a specific cosubstrate. It also catalyzes the reverse reaction and the reduction of thymine to 5,6-dihydrothymine (DHT).</text>
</comment>
<evidence type="ECO:0000259" key="9">
    <source>
        <dbReference type="Pfam" id="PF07992"/>
    </source>
</evidence>
<dbReference type="InterPro" id="IPR028261">
    <property type="entry name" value="DPD_II"/>
</dbReference>
<evidence type="ECO:0000313" key="11">
    <source>
        <dbReference type="EMBL" id="SBV61270.1"/>
    </source>
</evidence>
<dbReference type="FunFam" id="3.50.50.60:FF:000148">
    <property type="entry name" value="NAD-dependent dihydropyrimidine dehydrogenase subunit PreT"/>
    <property type="match status" value="1"/>
</dbReference>
<comment type="catalytic activity">
    <reaction evidence="4">
        <text>5,6-dihydrothymine + NAD(+) = thymine + NADH + H(+)</text>
        <dbReference type="Rhea" id="RHEA:28791"/>
        <dbReference type="ChEBI" id="CHEBI:15378"/>
        <dbReference type="ChEBI" id="CHEBI:17821"/>
        <dbReference type="ChEBI" id="CHEBI:27468"/>
        <dbReference type="ChEBI" id="CHEBI:57540"/>
        <dbReference type="ChEBI" id="CHEBI:57945"/>
        <dbReference type="EC" id="1.3.1.1"/>
    </reaction>
</comment>
<dbReference type="SUPFAM" id="SSF51971">
    <property type="entry name" value="Nucleotide-binding domain"/>
    <property type="match status" value="1"/>
</dbReference>
<dbReference type="GO" id="GO:0004159">
    <property type="term" value="F:dihydropyrimidine dehydrogenase (NAD+) activity"/>
    <property type="evidence" value="ECO:0007669"/>
    <property type="project" value="UniProtKB-EC"/>
</dbReference>
<feature type="domain" description="Dihydroprymidine dehydrogenase" evidence="10">
    <location>
        <begin position="7"/>
        <end position="113"/>
    </location>
</feature>
<proteinExistence type="predicted"/>
<sequence>MSQRDYLDELIPGFTPLLAIKEASRCLLCHDAPCSRSCPAETDPGKFIRSVYFRNFKGAAETIRENNALGAVCARVCPTEKLCQHGCSRSGIDKPIDIARLQRFVTDFERQTQMQIYQPGRKDKGKVAIVGAGPAGLQASVTLCNLGYDVTVFEKMAQPGGWLRHGIPEFRLPQSVLDAEIARITEMGVTIRCGCEIGNTVTLEALKAEYRAVLLTVGLSKGMSLPLFNDAGTAEIAVDFLKRARGKAGGISVPQSALVIGGGDVAMDVASTLKILGCESVTCVAREELAEFPASEKEFTTTQALGVSIIDGFTPTAVDGNKVTFRHVRLPGELSLTAEKIILAVGQHAGLEAFSGIRVQRNTVDTQHYQTAVPGLFAAGDIVQGDKTVVYAVKTGKEAAQAIHHYLEEASSC</sequence>
<dbReference type="AlphaFoldDB" id="A0A212I3J1"/>
<evidence type="ECO:0000256" key="1">
    <source>
        <dbReference type="ARBA" id="ARBA00023002"/>
    </source>
</evidence>
<dbReference type="Gene3D" id="1.10.1060.10">
    <property type="entry name" value="Alpha-helical ferredoxin"/>
    <property type="match status" value="1"/>
</dbReference>
<dbReference type="InterPro" id="IPR023753">
    <property type="entry name" value="FAD/NAD-binding_dom"/>
</dbReference>